<organism evidence="7 8">
    <name type="scientific">Cymbomonas tetramitiformis</name>
    <dbReference type="NCBI Taxonomy" id="36881"/>
    <lineage>
        <taxon>Eukaryota</taxon>
        <taxon>Viridiplantae</taxon>
        <taxon>Chlorophyta</taxon>
        <taxon>Pyramimonadophyceae</taxon>
        <taxon>Pyramimonadales</taxon>
        <taxon>Pyramimonadaceae</taxon>
        <taxon>Cymbomonas</taxon>
    </lineage>
</organism>
<dbReference type="EMBL" id="LGRX02016139">
    <property type="protein sequence ID" value="KAK3262513.1"/>
    <property type="molecule type" value="Genomic_DNA"/>
</dbReference>
<dbReference type="InterPro" id="IPR001841">
    <property type="entry name" value="Znf_RING"/>
</dbReference>
<comment type="caution">
    <text evidence="7">The sequence shown here is derived from an EMBL/GenBank/DDBJ whole genome shotgun (WGS) entry which is preliminary data.</text>
</comment>
<feature type="region of interest" description="Disordered" evidence="5">
    <location>
        <begin position="174"/>
        <end position="203"/>
    </location>
</feature>
<keyword evidence="8" id="KW-1185">Reference proteome</keyword>
<feature type="compositionally biased region" description="Low complexity" evidence="5">
    <location>
        <begin position="124"/>
        <end position="137"/>
    </location>
</feature>
<keyword evidence="1" id="KW-0479">Metal-binding</keyword>
<dbReference type="Gene3D" id="3.30.40.10">
    <property type="entry name" value="Zinc/RING finger domain, C3HC4 (zinc finger)"/>
    <property type="match status" value="1"/>
</dbReference>
<dbReference type="Pfam" id="PF13639">
    <property type="entry name" value="zf-RING_2"/>
    <property type="match status" value="1"/>
</dbReference>
<dbReference type="PANTHER" id="PTHR22763">
    <property type="entry name" value="RING ZINC FINGER PROTEIN"/>
    <property type="match status" value="1"/>
</dbReference>
<proteinExistence type="predicted"/>
<dbReference type="AlphaFoldDB" id="A0AAE0FMW1"/>
<accession>A0AAE0FMW1</accession>
<evidence type="ECO:0000256" key="4">
    <source>
        <dbReference type="PROSITE-ProRule" id="PRU00175"/>
    </source>
</evidence>
<evidence type="ECO:0000313" key="8">
    <source>
        <dbReference type="Proteomes" id="UP001190700"/>
    </source>
</evidence>
<protein>
    <recommendedName>
        <fullName evidence="6">RING-type domain-containing protein</fullName>
    </recommendedName>
</protein>
<keyword evidence="3" id="KW-0862">Zinc</keyword>
<evidence type="ECO:0000256" key="2">
    <source>
        <dbReference type="ARBA" id="ARBA00022771"/>
    </source>
</evidence>
<dbReference type="SUPFAM" id="SSF57850">
    <property type="entry name" value="RING/U-box"/>
    <property type="match status" value="1"/>
</dbReference>
<feature type="compositionally biased region" description="Pro residues" evidence="5">
    <location>
        <begin position="189"/>
        <end position="198"/>
    </location>
</feature>
<dbReference type="Proteomes" id="UP001190700">
    <property type="component" value="Unassembled WGS sequence"/>
</dbReference>
<dbReference type="PROSITE" id="PS50089">
    <property type="entry name" value="ZF_RING_2"/>
    <property type="match status" value="1"/>
</dbReference>
<evidence type="ECO:0000259" key="6">
    <source>
        <dbReference type="PROSITE" id="PS50089"/>
    </source>
</evidence>
<dbReference type="CDD" id="cd16454">
    <property type="entry name" value="RING-H2_PA-TM-RING"/>
    <property type="match status" value="1"/>
</dbReference>
<evidence type="ECO:0000256" key="1">
    <source>
        <dbReference type="ARBA" id="ARBA00022723"/>
    </source>
</evidence>
<evidence type="ECO:0000313" key="7">
    <source>
        <dbReference type="EMBL" id="KAK3262513.1"/>
    </source>
</evidence>
<dbReference type="InterPro" id="IPR050731">
    <property type="entry name" value="HRD1_E3_ubiq-ligases"/>
</dbReference>
<dbReference type="GO" id="GO:0043161">
    <property type="term" value="P:proteasome-mediated ubiquitin-dependent protein catabolic process"/>
    <property type="evidence" value="ECO:0007669"/>
    <property type="project" value="TreeGrafter"/>
</dbReference>
<evidence type="ECO:0000256" key="3">
    <source>
        <dbReference type="ARBA" id="ARBA00022833"/>
    </source>
</evidence>
<dbReference type="GO" id="GO:0012505">
    <property type="term" value="C:endomembrane system"/>
    <property type="evidence" value="ECO:0007669"/>
    <property type="project" value="TreeGrafter"/>
</dbReference>
<evidence type="ECO:0000256" key="5">
    <source>
        <dbReference type="SAM" id="MobiDB-lite"/>
    </source>
</evidence>
<gene>
    <name evidence="7" type="ORF">CYMTET_28638</name>
</gene>
<keyword evidence="2 4" id="KW-0863">Zinc-finger</keyword>
<sequence length="381" mass="40933">MESRSAHLAGRLRRSHARALRLAQDHTTSQVFGALLNAAELDEAEEQRTIALMALGDLLSTAPPNEALEDSELFRRQNLQWAALNSLTSHFPEGGGPGRSGVISGGLHTSQQSPNREVEPVATGLRPPGNRAPAGARDAAHASNRLAHVTAQLQKRRAGQPHALQLASLRNAVRRAPSPPPPRHRAHPPDPGAPPSLPPHAGLSTKEMNAVIRLHSLSLEDVSHRLGPGASAECSVCMRDLATGSSREDGRDILIGLPCARSHIFHSSCLRPWLQRHTSCPLCRAEVVAHTHMPVTTSSTGRALLRVQHTGFDGEQRGSASAAAEPTSSGPARPSVEHQRSRGLGSLFNHSLRPTPAQSRLAPRSGRPTPHYTYIYPRHPT</sequence>
<dbReference type="GO" id="GO:0008270">
    <property type="term" value="F:zinc ion binding"/>
    <property type="evidence" value="ECO:0007669"/>
    <property type="project" value="UniProtKB-KW"/>
</dbReference>
<feature type="domain" description="RING-type" evidence="6">
    <location>
        <begin position="234"/>
        <end position="284"/>
    </location>
</feature>
<reference evidence="7 8" key="1">
    <citation type="journal article" date="2015" name="Genome Biol. Evol.">
        <title>Comparative Genomics of a Bacterivorous Green Alga Reveals Evolutionary Causalities and Consequences of Phago-Mixotrophic Mode of Nutrition.</title>
        <authorList>
            <person name="Burns J.A."/>
            <person name="Paasch A."/>
            <person name="Narechania A."/>
            <person name="Kim E."/>
        </authorList>
    </citation>
    <scope>NUCLEOTIDE SEQUENCE [LARGE SCALE GENOMIC DNA]</scope>
    <source>
        <strain evidence="7 8">PLY_AMNH</strain>
    </source>
</reference>
<name>A0AAE0FMW1_9CHLO</name>
<feature type="region of interest" description="Disordered" evidence="5">
    <location>
        <begin position="313"/>
        <end position="381"/>
    </location>
</feature>
<dbReference type="GO" id="GO:0061630">
    <property type="term" value="F:ubiquitin protein ligase activity"/>
    <property type="evidence" value="ECO:0007669"/>
    <property type="project" value="TreeGrafter"/>
</dbReference>
<feature type="region of interest" description="Disordered" evidence="5">
    <location>
        <begin position="90"/>
        <end position="141"/>
    </location>
</feature>
<dbReference type="InterPro" id="IPR013083">
    <property type="entry name" value="Znf_RING/FYVE/PHD"/>
</dbReference>